<name>A0A1Y1ZQK6_9PLEO</name>
<sequence length="151" mass="17582">MKPENKHIKASARVLNRCTEQARLQPHGDQRESLLRSFKRDFGTQRAVCPDVITGSVRRGPACIRRSRLDLCQKMHAQEGFDGNPKLWRLSWKDSSFACAWAIRRKSCACAGECQVGMVQPRAGMRRWRCWRCWRLEARYRQWAKTAACFP</sequence>
<evidence type="ECO:0000313" key="2">
    <source>
        <dbReference type="Proteomes" id="UP000193144"/>
    </source>
</evidence>
<dbReference type="EMBL" id="MCFA01000050">
    <property type="protein sequence ID" value="ORY12532.1"/>
    <property type="molecule type" value="Genomic_DNA"/>
</dbReference>
<evidence type="ECO:0000313" key="1">
    <source>
        <dbReference type="EMBL" id="ORY12532.1"/>
    </source>
</evidence>
<reference evidence="1 2" key="1">
    <citation type="submission" date="2016-07" db="EMBL/GenBank/DDBJ databases">
        <title>Pervasive Adenine N6-methylation of Active Genes in Fungi.</title>
        <authorList>
            <consortium name="DOE Joint Genome Institute"/>
            <person name="Mondo S.J."/>
            <person name="Dannebaum R.O."/>
            <person name="Kuo R.C."/>
            <person name="Labutti K."/>
            <person name="Haridas S."/>
            <person name="Kuo A."/>
            <person name="Salamov A."/>
            <person name="Ahrendt S.R."/>
            <person name="Lipzen A."/>
            <person name="Sullivan W."/>
            <person name="Andreopoulos W.B."/>
            <person name="Clum A."/>
            <person name="Lindquist E."/>
            <person name="Daum C."/>
            <person name="Ramamoorthy G.K."/>
            <person name="Gryganskyi A."/>
            <person name="Culley D."/>
            <person name="Magnuson J.K."/>
            <person name="James T.Y."/>
            <person name="O'Malley M.A."/>
            <person name="Stajich J.E."/>
            <person name="Spatafora J.W."/>
            <person name="Visel A."/>
            <person name="Grigoriev I.V."/>
        </authorList>
    </citation>
    <scope>NUCLEOTIDE SEQUENCE [LARGE SCALE GENOMIC DNA]</scope>
    <source>
        <strain evidence="1 2">CBS 115471</strain>
    </source>
</reference>
<protein>
    <submittedName>
        <fullName evidence="1">Uncharacterized protein</fullName>
    </submittedName>
</protein>
<dbReference type="AlphaFoldDB" id="A0A1Y1ZQK6"/>
<accession>A0A1Y1ZQK6</accession>
<gene>
    <name evidence="1" type="ORF">BCR34DRAFT_563632</name>
</gene>
<organism evidence="1 2">
    <name type="scientific">Clohesyomyces aquaticus</name>
    <dbReference type="NCBI Taxonomy" id="1231657"/>
    <lineage>
        <taxon>Eukaryota</taxon>
        <taxon>Fungi</taxon>
        <taxon>Dikarya</taxon>
        <taxon>Ascomycota</taxon>
        <taxon>Pezizomycotina</taxon>
        <taxon>Dothideomycetes</taxon>
        <taxon>Pleosporomycetidae</taxon>
        <taxon>Pleosporales</taxon>
        <taxon>Lindgomycetaceae</taxon>
        <taxon>Clohesyomyces</taxon>
    </lineage>
</organism>
<dbReference type="Proteomes" id="UP000193144">
    <property type="component" value="Unassembled WGS sequence"/>
</dbReference>
<comment type="caution">
    <text evidence="1">The sequence shown here is derived from an EMBL/GenBank/DDBJ whole genome shotgun (WGS) entry which is preliminary data.</text>
</comment>
<proteinExistence type="predicted"/>
<keyword evidence="2" id="KW-1185">Reference proteome</keyword>